<dbReference type="SUPFAM" id="SSF52540">
    <property type="entry name" value="P-loop containing nucleoside triphosphate hydrolases"/>
    <property type="match status" value="1"/>
</dbReference>
<keyword evidence="5 7" id="KW-0505">Motor protein</keyword>
<keyword evidence="3 7" id="KW-0067">ATP-binding</keyword>
<accession>R7TWD0</accession>
<reference evidence="12" key="1">
    <citation type="submission" date="2012-12" db="EMBL/GenBank/DDBJ databases">
        <authorList>
            <person name="Hellsten U."/>
            <person name="Grimwood J."/>
            <person name="Chapman J.A."/>
            <person name="Shapiro H."/>
            <person name="Aerts A."/>
            <person name="Otillar R.P."/>
            <person name="Terry A.Y."/>
            <person name="Boore J.L."/>
            <person name="Simakov O."/>
            <person name="Marletaz F."/>
            <person name="Cho S.-J."/>
            <person name="Edsinger-Gonzales E."/>
            <person name="Havlak P."/>
            <person name="Kuo D.-H."/>
            <person name="Larsson T."/>
            <person name="Lv J."/>
            <person name="Arendt D."/>
            <person name="Savage R."/>
            <person name="Osoegawa K."/>
            <person name="de Jong P."/>
            <person name="Lindberg D.R."/>
            <person name="Seaver E.C."/>
            <person name="Weisblat D.A."/>
            <person name="Putnam N.H."/>
            <person name="Grigoriev I.V."/>
            <person name="Rokhsar D.S."/>
        </authorList>
    </citation>
    <scope>NUCLEOTIDE SEQUENCE</scope>
    <source>
        <strain evidence="12">I ESC-2004</strain>
    </source>
</reference>
<dbReference type="OrthoDB" id="6108017at2759"/>
<dbReference type="Gene3D" id="1.20.120.720">
    <property type="entry name" value="Myosin VI head, motor domain, U50 subdomain"/>
    <property type="match status" value="1"/>
</dbReference>
<evidence type="ECO:0000259" key="9">
    <source>
        <dbReference type="PROSITE" id="PS51757"/>
    </source>
</evidence>
<dbReference type="EMBL" id="AMQN01010558">
    <property type="status" value="NOT_ANNOTATED_CDS"/>
    <property type="molecule type" value="Genomic_DNA"/>
</dbReference>
<dbReference type="InterPro" id="IPR010926">
    <property type="entry name" value="Myosin_TH1"/>
</dbReference>
<dbReference type="GO" id="GO:0000146">
    <property type="term" value="F:microfilament motor activity"/>
    <property type="evidence" value="ECO:0007669"/>
    <property type="project" value="TreeGrafter"/>
</dbReference>
<dbReference type="AlphaFoldDB" id="R7TWD0"/>
<dbReference type="GO" id="GO:0005737">
    <property type="term" value="C:cytoplasm"/>
    <property type="evidence" value="ECO:0007669"/>
    <property type="project" value="TreeGrafter"/>
</dbReference>
<dbReference type="Gene3D" id="1.20.5.190">
    <property type="match status" value="1"/>
</dbReference>
<evidence type="ECO:0000313" key="11">
    <source>
        <dbReference type="EnsemblMetazoa" id="CapteP166394"/>
    </source>
</evidence>
<dbReference type="GO" id="GO:0016459">
    <property type="term" value="C:myosin complex"/>
    <property type="evidence" value="ECO:0007669"/>
    <property type="project" value="UniProtKB-KW"/>
</dbReference>
<reference evidence="10 12" key="2">
    <citation type="journal article" date="2013" name="Nature">
        <title>Insights into bilaterian evolution from three spiralian genomes.</title>
        <authorList>
            <person name="Simakov O."/>
            <person name="Marletaz F."/>
            <person name="Cho S.J."/>
            <person name="Edsinger-Gonzales E."/>
            <person name="Havlak P."/>
            <person name="Hellsten U."/>
            <person name="Kuo D.H."/>
            <person name="Larsson T."/>
            <person name="Lv J."/>
            <person name="Arendt D."/>
            <person name="Savage R."/>
            <person name="Osoegawa K."/>
            <person name="de Jong P."/>
            <person name="Grimwood J."/>
            <person name="Chapman J.A."/>
            <person name="Shapiro H."/>
            <person name="Aerts A."/>
            <person name="Otillar R.P."/>
            <person name="Terry A.Y."/>
            <person name="Boore J.L."/>
            <person name="Grigoriev I.V."/>
            <person name="Lindberg D.R."/>
            <person name="Seaver E.C."/>
            <person name="Weisblat D.A."/>
            <person name="Putnam N.H."/>
            <person name="Rokhsar D.S."/>
        </authorList>
    </citation>
    <scope>NUCLEOTIDE SEQUENCE</scope>
    <source>
        <strain evidence="10 12">I ESC-2004</strain>
    </source>
</reference>
<evidence type="ECO:0000256" key="5">
    <source>
        <dbReference type="ARBA" id="ARBA00023175"/>
    </source>
</evidence>
<dbReference type="Pfam" id="PF06017">
    <property type="entry name" value="Myosin_TH1"/>
    <property type="match status" value="1"/>
</dbReference>
<dbReference type="STRING" id="283909.R7TWD0"/>
<evidence type="ECO:0000256" key="1">
    <source>
        <dbReference type="ARBA" id="ARBA00008314"/>
    </source>
</evidence>
<feature type="binding site" evidence="7">
    <location>
        <begin position="107"/>
        <end position="114"/>
    </location>
    <ligand>
        <name>ATP</name>
        <dbReference type="ChEBI" id="CHEBI:30616"/>
    </ligand>
</feature>
<name>R7TWD0_CAPTE</name>
<evidence type="ECO:0000256" key="6">
    <source>
        <dbReference type="ARBA" id="ARBA00023203"/>
    </source>
</evidence>
<keyword evidence="12" id="KW-1185">Reference proteome</keyword>
<dbReference type="CDD" id="cd01378">
    <property type="entry name" value="MYSc_Myo1"/>
    <property type="match status" value="1"/>
</dbReference>
<dbReference type="GO" id="GO:0005886">
    <property type="term" value="C:plasma membrane"/>
    <property type="evidence" value="ECO:0007669"/>
    <property type="project" value="TreeGrafter"/>
</dbReference>
<evidence type="ECO:0000259" key="8">
    <source>
        <dbReference type="PROSITE" id="PS51456"/>
    </source>
</evidence>
<dbReference type="EMBL" id="KB308144">
    <property type="protein sequence ID" value="ELT98223.1"/>
    <property type="molecule type" value="Genomic_DNA"/>
</dbReference>
<dbReference type="PRINTS" id="PR00193">
    <property type="entry name" value="MYOSINHEAVY"/>
</dbReference>
<keyword evidence="2 7" id="KW-0547">Nucleotide-binding</keyword>
<proteinExistence type="inferred from homology"/>
<comment type="similarity">
    <text evidence="1 7">Belongs to the TRAFAC class myosin-kinesin ATPase superfamily. Myosin family.</text>
</comment>
<dbReference type="Gene3D" id="6.20.240.20">
    <property type="match status" value="1"/>
</dbReference>
<dbReference type="Pfam" id="PF00063">
    <property type="entry name" value="Myosin_head"/>
    <property type="match status" value="1"/>
</dbReference>
<dbReference type="PROSITE" id="PS51456">
    <property type="entry name" value="MYOSIN_MOTOR"/>
    <property type="match status" value="1"/>
</dbReference>
<dbReference type="GO" id="GO:0005524">
    <property type="term" value="F:ATP binding"/>
    <property type="evidence" value="ECO:0007669"/>
    <property type="project" value="UniProtKB-UniRule"/>
</dbReference>
<dbReference type="InterPro" id="IPR000048">
    <property type="entry name" value="IQ_motif_EF-hand-BS"/>
</dbReference>
<dbReference type="GO" id="GO:0051015">
    <property type="term" value="F:actin filament binding"/>
    <property type="evidence" value="ECO:0007669"/>
    <property type="project" value="TreeGrafter"/>
</dbReference>
<dbReference type="SMART" id="SM00015">
    <property type="entry name" value="IQ"/>
    <property type="match status" value="4"/>
</dbReference>
<dbReference type="EnsemblMetazoa" id="CapteT166394">
    <property type="protein sequence ID" value="CapteP166394"/>
    <property type="gene ID" value="CapteG166394"/>
</dbReference>
<feature type="domain" description="Myosin motor" evidence="8">
    <location>
        <begin position="14"/>
        <end position="718"/>
    </location>
</feature>
<dbReference type="SMART" id="SM00242">
    <property type="entry name" value="MYSc"/>
    <property type="match status" value="1"/>
</dbReference>
<dbReference type="Gene3D" id="1.10.10.820">
    <property type="match status" value="1"/>
</dbReference>
<dbReference type="GO" id="GO:0006897">
    <property type="term" value="P:endocytosis"/>
    <property type="evidence" value="ECO:0007669"/>
    <property type="project" value="TreeGrafter"/>
</dbReference>
<dbReference type="Pfam" id="PF00612">
    <property type="entry name" value="IQ"/>
    <property type="match status" value="1"/>
</dbReference>
<gene>
    <name evidence="10" type="ORF">CAPTEDRAFT_166394</name>
</gene>
<evidence type="ECO:0000256" key="3">
    <source>
        <dbReference type="ARBA" id="ARBA00022840"/>
    </source>
</evidence>
<dbReference type="Proteomes" id="UP000014760">
    <property type="component" value="Unassembled WGS sequence"/>
</dbReference>
<dbReference type="Gene3D" id="1.20.58.530">
    <property type="match status" value="1"/>
</dbReference>
<dbReference type="HOGENOM" id="CLU_000192_7_7_1"/>
<dbReference type="Gene3D" id="3.40.850.10">
    <property type="entry name" value="Kinesin motor domain"/>
    <property type="match status" value="1"/>
</dbReference>
<evidence type="ECO:0000313" key="10">
    <source>
        <dbReference type="EMBL" id="ELT98223.1"/>
    </source>
</evidence>
<dbReference type="InterPro" id="IPR001609">
    <property type="entry name" value="Myosin_head_motor_dom-like"/>
</dbReference>
<evidence type="ECO:0000256" key="4">
    <source>
        <dbReference type="ARBA" id="ARBA00023123"/>
    </source>
</evidence>
<evidence type="ECO:0000313" key="12">
    <source>
        <dbReference type="Proteomes" id="UP000014760"/>
    </source>
</evidence>
<sequence>MSRLGGAVENGLHDGLSDMCLLEPLEEDAFIDNLQRRFQGDQIYTYIGSVVISVNPYQSLPLYTHEVIFQYRSRNIYELPPHIYAITDDAYRSMRDRNLDQCVIISGESGAGKTEASKVIMQFVAAVSGKGANIDRVKEQLLQSNPVLEGLYIHGVIKNKNFNDFLFTAFGNAKTTRNDNSSRFGKYMDIEFDYKGDPVGGVITNYLLEKSRVIWQSKGERNFHIFYQLLSGADTSFLKSLKLLRNPESYAFLRHGGCSHIESVDDKHNFTVIKNAMKVIGFKENELSLVFQLVACVLKLGNIHFQHISNFDGTDGCKLINEEEVDEVCDLLGCVSSDLIDALRHRSVRTNTETVQMDLSATEATYARDALCKAIYSRLFSWLVARINDSIRVKSRGKRKSMGVLDIYGFEIFDTNSFEQFIINFCNEKLQQLFIELTLREEQEEYIAEGVQWINVDYFNNAVICDLIEKNNQGILAMLDEECLRPGDTTDQTFLQKLNSLCCTHQHFESRGCRKTQSDRTLPLDAFRLIHYAGAVTYKVTGFLDKNNDLLFRDLSYAMFSCSHPLLQLIFPEGNPQRSSLKRPATAGSQFKVSVNDLMRNLKTKCPNYIRCIKPNDYKRPGLFVKEIVLHQVRYLGLMENVRVRRAGYAFRQIYEQFLYRYKMLCSDTWPLWHGTAKEGVARLFAKLGVHDQDCAFGVTKIFIRNPRTLFCMEDMRKLKMEDLATLLQKIWRGWHHRQIFLRMRQSQIHIASVWRKYRARKEFLRIRHAAIVLCTYTRGWKARRLLKRLRFERQCVWAVGVIRKYFFGWQVRKEYRCKFRATAGPRIVNFLHNALRHRYLMRLREHLPSLSPTDDTWPTPPIIFHSLSEQLREIHHKWRCEKFRNACDQATRNRMREKVTASDLFFDRKINYPRSVSHPFIGDYVNLRQNSKWKKTACDTNDQHLVFADIVMKINRRNGKMVPQLLVLSTNALLVLDQRTLVIKYRIPTSEVESLSLSPFWDKLVIFHLKKNGGDVLTKKGDFLLSSDHVIEIVAKTVLLVQNATSRRPPVYIGTQ</sequence>
<feature type="domain" description="TH1" evidence="9">
    <location>
        <begin position="910"/>
        <end position="1057"/>
    </location>
</feature>
<organism evidence="10">
    <name type="scientific">Capitella teleta</name>
    <name type="common">Polychaete worm</name>
    <dbReference type="NCBI Taxonomy" id="283909"/>
    <lineage>
        <taxon>Eukaryota</taxon>
        <taxon>Metazoa</taxon>
        <taxon>Spiralia</taxon>
        <taxon>Lophotrochozoa</taxon>
        <taxon>Annelida</taxon>
        <taxon>Polychaeta</taxon>
        <taxon>Sedentaria</taxon>
        <taxon>Scolecida</taxon>
        <taxon>Capitellidae</taxon>
        <taxon>Capitella</taxon>
    </lineage>
</organism>
<dbReference type="FunFam" id="1.10.10.820:FF:000001">
    <property type="entry name" value="Myosin heavy chain"/>
    <property type="match status" value="1"/>
</dbReference>
<dbReference type="OMA" id="NARKMYS"/>
<reference evidence="11" key="3">
    <citation type="submission" date="2015-06" db="UniProtKB">
        <authorList>
            <consortium name="EnsemblMetazoa"/>
        </authorList>
    </citation>
    <scope>IDENTIFICATION</scope>
</reference>
<protein>
    <recommendedName>
        <fullName evidence="13">Myosin motor domain-containing protein</fullName>
    </recommendedName>
</protein>
<dbReference type="PROSITE" id="PS50096">
    <property type="entry name" value="IQ"/>
    <property type="match status" value="2"/>
</dbReference>
<dbReference type="GO" id="GO:0030048">
    <property type="term" value="P:actin filament-based movement"/>
    <property type="evidence" value="ECO:0007669"/>
    <property type="project" value="TreeGrafter"/>
</dbReference>
<dbReference type="FunFam" id="1.20.58.530:FF:000004">
    <property type="entry name" value="Unconventional myosin ID"/>
    <property type="match status" value="1"/>
</dbReference>
<dbReference type="InterPro" id="IPR036961">
    <property type="entry name" value="Kinesin_motor_dom_sf"/>
</dbReference>
<keyword evidence="6 7" id="KW-0009">Actin-binding</keyword>
<keyword evidence="4 7" id="KW-0518">Myosin</keyword>
<dbReference type="GO" id="GO:0005902">
    <property type="term" value="C:microvillus"/>
    <property type="evidence" value="ECO:0007669"/>
    <property type="project" value="TreeGrafter"/>
</dbReference>
<dbReference type="PANTHER" id="PTHR13140">
    <property type="entry name" value="MYOSIN"/>
    <property type="match status" value="1"/>
</dbReference>
<dbReference type="GO" id="GO:0007015">
    <property type="term" value="P:actin filament organization"/>
    <property type="evidence" value="ECO:0007669"/>
    <property type="project" value="TreeGrafter"/>
</dbReference>
<feature type="region of interest" description="Actin-binding" evidence="7">
    <location>
        <begin position="595"/>
        <end position="617"/>
    </location>
</feature>
<dbReference type="PROSITE" id="PS51757">
    <property type="entry name" value="TH1"/>
    <property type="match status" value="1"/>
</dbReference>
<dbReference type="InterPro" id="IPR036072">
    <property type="entry name" value="MYSc_Myo1"/>
</dbReference>
<evidence type="ECO:0000256" key="7">
    <source>
        <dbReference type="PROSITE-ProRule" id="PRU00782"/>
    </source>
</evidence>
<dbReference type="PANTHER" id="PTHR13140:SF802">
    <property type="entry name" value="UNCONVENTIONAL MYOSIN-IB ISOFORM X1"/>
    <property type="match status" value="1"/>
</dbReference>
<evidence type="ECO:0008006" key="13">
    <source>
        <dbReference type="Google" id="ProtNLM"/>
    </source>
</evidence>
<dbReference type="InterPro" id="IPR027417">
    <property type="entry name" value="P-loop_NTPase"/>
</dbReference>
<evidence type="ECO:0000256" key="2">
    <source>
        <dbReference type="ARBA" id="ARBA00022741"/>
    </source>
</evidence>